<name>A0A495XY88_9MICO</name>
<dbReference type="AlphaFoldDB" id="A0A495XY88"/>
<keyword evidence="3" id="KW-1185">Reference proteome</keyword>
<sequence length="201" mass="22297">MHVAADLRIRPANEVPFDDLQEVFGERGPAHRCQCQRFKLARGESFGRMPREERVHRLRQQTACGDPDAPETSGLVAHLDGSPVGWCAVEPRPAYGGLVRNSSRAVWVGRDEDRLDDGVWAVTCAFVRRGFRREGVSTALVAAAVDFARDRGARALEGYPMTSTDALLEELHPGLLGSYLSAGFREVLRPSVRRVVVRIDF</sequence>
<dbReference type="SUPFAM" id="SSF55729">
    <property type="entry name" value="Acyl-CoA N-acyltransferases (Nat)"/>
    <property type="match status" value="1"/>
</dbReference>
<organism evidence="2 3">
    <name type="scientific">Terracoccus luteus</name>
    <dbReference type="NCBI Taxonomy" id="53356"/>
    <lineage>
        <taxon>Bacteria</taxon>
        <taxon>Bacillati</taxon>
        <taxon>Actinomycetota</taxon>
        <taxon>Actinomycetes</taxon>
        <taxon>Micrococcales</taxon>
        <taxon>Intrasporangiaceae</taxon>
        <taxon>Terracoccus</taxon>
    </lineage>
</organism>
<dbReference type="Pfam" id="PF00583">
    <property type="entry name" value="Acetyltransf_1"/>
    <property type="match status" value="1"/>
</dbReference>
<evidence type="ECO:0000313" key="3">
    <source>
        <dbReference type="Proteomes" id="UP000278440"/>
    </source>
</evidence>
<dbReference type="GO" id="GO:0016747">
    <property type="term" value="F:acyltransferase activity, transferring groups other than amino-acyl groups"/>
    <property type="evidence" value="ECO:0007669"/>
    <property type="project" value="InterPro"/>
</dbReference>
<gene>
    <name evidence="2" type="ORF">DFJ68_2721</name>
</gene>
<evidence type="ECO:0000259" key="1">
    <source>
        <dbReference type="PROSITE" id="PS51186"/>
    </source>
</evidence>
<dbReference type="Gene3D" id="3.40.630.30">
    <property type="match status" value="1"/>
</dbReference>
<dbReference type="EMBL" id="RBXT01000001">
    <property type="protein sequence ID" value="RKT79257.1"/>
    <property type="molecule type" value="Genomic_DNA"/>
</dbReference>
<dbReference type="InterPro" id="IPR000182">
    <property type="entry name" value="GNAT_dom"/>
</dbReference>
<dbReference type="Proteomes" id="UP000278440">
    <property type="component" value="Unassembled WGS sequence"/>
</dbReference>
<dbReference type="PROSITE" id="PS51186">
    <property type="entry name" value="GNAT"/>
    <property type="match status" value="1"/>
</dbReference>
<feature type="domain" description="N-acetyltransferase" evidence="1">
    <location>
        <begin position="7"/>
        <end position="201"/>
    </location>
</feature>
<accession>A0A495XY88</accession>
<comment type="caution">
    <text evidence="2">The sequence shown here is derived from an EMBL/GenBank/DDBJ whole genome shotgun (WGS) entry which is preliminary data.</text>
</comment>
<reference evidence="2 3" key="1">
    <citation type="submission" date="2018-10" db="EMBL/GenBank/DDBJ databases">
        <title>Sequencing the genomes of 1000 actinobacteria strains.</title>
        <authorList>
            <person name="Klenk H.-P."/>
        </authorList>
    </citation>
    <scope>NUCLEOTIDE SEQUENCE [LARGE SCALE GENOMIC DNA]</scope>
    <source>
        <strain evidence="2 3">DSM 44267</strain>
    </source>
</reference>
<dbReference type="InterPro" id="IPR016181">
    <property type="entry name" value="Acyl_CoA_acyltransferase"/>
</dbReference>
<dbReference type="CDD" id="cd04301">
    <property type="entry name" value="NAT_SF"/>
    <property type="match status" value="1"/>
</dbReference>
<protein>
    <submittedName>
        <fullName evidence="2">Acetyltransferase (GNAT) family protein</fullName>
    </submittedName>
</protein>
<evidence type="ECO:0000313" key="2">
    <source>
        <dbReference type="EMBL" id="RKT79257.1"/>
    </source>
</evidence>
<proteinExistence type="predicted"/>
<keyword evidence="2" id="KW-0808">Transferase</keyword>